<dbReference type="SUPFAM" id="SSF46785">
    <property type="entry name" value="Winged helix' DNA-binding domain"/>
    <property type="match status" value="1"/>
</dbReference>
<dbReference type="PANTHER" id="PTHR34580">
    <property type="match status" value="1"/>
</dbReference>
<dbReference type="Pfam" id="PF13280">
    <property type="entry name" value="WYL"/>
    <property type="match status" value="1"/>
</dbReference>
<dbReference type="InterPro" id="IPR001034">
    <property type="entry name" value="DeoR_HTH"/>
</dbReference>
<dbReference type="InterPro" id="IPR051534">
    <property type="entry name" value="CBASS_pafABC_assoc_protein"/>
</dbReference>
<dbReference type="EMBL" id="CP015961">
    <property type="protein sequence ID" value="ANI91494.1"/>
    <property type="molecule type" value="Genomic_DNA"/>
</dbReference>
<dbReference type="InterPro" id="IPR057727">
    <property type="entry name" value="WCX_dom"/>
</dbReference>
<dbReference type="KEGG" id="dtm:BJL86_0692"/>
<dbReference type="PANTHER" id="PTHR34580:SF3">
    <property type="entry name" value="PROTEIN PAFB"/>
    <property type="match status" value="1"/>
</dbReference>
<dbReference type="RefSeq" id="WP_067474546.1">
    <property type="nucleotide sequence ID" value="NZ_CP015961.1"/>
</dbReference>
<dbReference type="InterPro" id="IPR018356">
    <property type="entry name" value="Tscrpt_reg_HTH_DeoR_CS"/>
</dbReference>
<dbReference type="Proteomes" id="UP000186104">
    <property type="component" value="Chromosome"/>
</dbReference>
<keyword evidence="6" id="KW-1185">Reference proteome</keyword>
<dbReference type="PROSITE" id="PS52050">
    <property type="entry name" value="WYL"/>
    <property type="match status" value="1"/>
</dbReference>
<keyword evidence="3" id="KW-0804">Transcription</keyword>
<dbReference type="PROSITE" id="PS51000">
    <property type="entry name" value="HTH_DEOR_2"/>
    <property type="match status" value="1"/>
</dbReference>
<dbReference type="AlphaFoldDB" id="A0A173LIP7"/>
<evidence type="ECO:0000259" key="4">
    <source>
        <dbReference type="PROSITE" id="PS51000"/>
    </source>
</evidence>
<accession>A0A173LIP7</accession>
<keyword evidence="1" id="KW-0805">Transcription regulation</keyword>
<evidence type="ECO:0000256" key="1">
    <source>
        <dbReference type="ARBA" id="ARBA00023015"/>
    </source>
</evidence>
<dbReference type="Pfam" id="PF25583">
    <property type="entry name" value="WCX"/>
    <property type="match status" value="1"/>
</dbReference>
<evidence type="ECO:0000256" key="2">
    <source>
        <dbReference type="ARBA" id="ARBA00023125"/>
    </source>
</evidence>
<dbReference type="InterPro" id="IPR013196">
    <property type="entry name" value="HTH_11"/>
</dbReference>
<proteinExistence type="predicted"/>
<dbReference type="InterPro" id="IPR028349">
    <property type="entry name" value="PafC-like"/>
</dbReference>
<dbReference type="InterPro" id="IPR036390">
    <property type="entry name" value="WH_DNA-bd_sf"/>
</dbReference>
<sequence>MTDSVATTERLLALLDMLGRRTMWTGAELGRELGITERTVRRDVERLRSLGYSIESAQGAGGGYRLGIGRRLPPLLLNDGEAVQLAVALRTAVSTSPESPGGAAERSDDALSALAKLEQHMPSRLREQVAGIVRGSVALEGAGRAPDADVLLGFSRAIRDTLLMSFAYVNGQGVASARRAEPYRLVASMGRWYVQCFDLDREGWRSFRADRITDVQASSRRFTPRRDVPAPREAIGAARPAMTWPVAVSLRIAAAPEEVQRFAGSPYTEVEPDPDRAGHALFRTSGSDVETIAFHVASFPWDFEVLSPPELRPALAAVAKRLAASAERNRP</sequence>
<dbReference type="Pfam" id="PF08279">
    <property type="entry name" value="HTH_11"/>
    <property type="match status" value="1"/>
</dbReference>
<protein>
    <submittedName>
        <fullName evidence="5">Putative HTH-type transcriptional regulator YobV</fullName>
    </submittedName>
</protein>
<dbReference type="GO" id="GO:0003677">
    <property type="term" value="F:DNA binding"/>
    <property type="evidence" value="ECO:0007669"/>
    <property type="project" value="UniProtKB-KW"/>
</dbReference>
<dbReference type="PIRSF" id="PIRSF016838">
    <property type="entry name" value="PafC"/>
    <property type="match status" value="1"/>
</dbReference>
<evidence type="ECO:0000313" key="6">
    <source>
        <dbReference type="Proteomes" id="UP000186104"/>
    </source>
</evidence>
<organism evidence="5 6">
    <name type="scientific">Dietzia timorensis</name>
    <dbReference type="NCBI Taxonomy" id="499555"/>
    <lineage>
        <taxon>Bacteria</taxon>
        <taxon>Bacillati</taxon>
        <taxon>Actinomycetota</taxon>
        <taxon>Actinomycetes</taxon>
        <taxon>Mycobacteriales</taxon>
        <taxon>Dietziaceae</taxon>
        <taxon>Dietzia</taxon>
    </lineage>
</organism>
<dbReference type="GO" id="GO:0003700">
    <property type="term" value="F:DNA-binding transcription factor activity"/>
    <property type="evidence" value="ECO:0007669"/>
    <property type="project" value="InterPro"/>
</dbReference>
<dbReference type="InterPro" id="IPR036388">
    <property type="entry name" value="WH-like_DNA-bd_sf"/>
</dbReference>
<dbReference type="InterPro" id="IPR026881">
    <property type="entry name" value="WYL_dom"/>
</dbReference>
<name>A0A173LIP7_9ACTN</name>
<feature type="domain" description="HTH deoR-type" evidence="4">
    <location>
        <begin position="7"/>
        <end position="62"/>
    </location>
</feature>
<gene>
    <name evidence="5" type="ORF">BJL86_0692</name>
</gene>
<dbReference type="OrthoDB" id="8555652at2"/>
<reference evidence="5 6" key="1">
    <citation type="submission" date="2016-06" db="EMBL/GenBank/DDBJ databases">
        <title>Complete genome sequence of a saline-alkali tolerant type strain Dietzia timorensis ID05-A0528T.</title>
        <authorList>
            <person name="Wu X."/>
        </authorList>
    </citation>
    <scope>NUCLEOTIDE SEQUENCE [LARGE SCALE GENOMIC DNA]</scope>
    <source>
        <strain evidence="5 6">ID05-A0528</strain>
    </source>
</reference>
<evidence type="ECO:0000256" key="3">
    <source>
        <dbReference type="ARBA" id="ARBA00023163"/>
    </source>
</evidence>
<dbReference type="Gene3D" id="1.10.10.10">
    <property type="entry name" value="Winged helix-like DNA-binding domain superfamily/Winged helix DNA-binding domain"/>
    <property type="match status" value="1"/>
</dbReference>
<evidence type="ECO:0000313" key="5">
    <source>
        <dbReference type="EMBL" id="ANI91494.1"/>
    </source>
</evidence>
<dbReference type="STRING" id="499555.BJL86_0692"/>
<keyword evidence="2" id="KW-0238">DNA-binding</keyword>
<dbReference type="PROSITE" id="PS00894">
    <property type="entry name" value="HTH_DEOR_1"/>
    <property type="match status" value="1"/>
</dbReference>